<evidence type="ECO:0000256" key="2">
    <source>
        <dbReference type="ARBA" id="ARBA00022525"/>
    </source>
</evidence>
<reference evidence="7 8" key="1">
    <citation type="submission" date="2017-09" db="EMBL/GenBank/DDBJ databases">
        <title>Metagenomic Analysis Reveals Denitrifying Candidatus Accumulibacter and Flanking Population as a Source of N2O.</title>
        <authorList>
            <person name="Gao H."/>
            <person name="Mao Y."/>
            <person name="Zhao X."/>
            <person name="Liu W.-T."/>
            <person name="Zhang T."/>
            <person name="Wells G."/>
        </authorList>
    </citation>
    <scope>NUCLEOTIDE SEQUENCE [LARGE SCALE GENOMIC DNA]</scope>
    <source>
        <strain evidence="7">CANDO_2_IC</strain>
    </source>
</reference>
<evidence type="ECO:0000313" key="8">
    <source>
        <dbReference type="Proteomes" id="UP000342300"/>
    </source>
</evidence>
<keyword evidence="2" id="KW-0964">Secreted</keyword>
<feature type="domain" description="Ice-binding protein C-terminal" evidence="5">
    <location>
        <begin position="336"/>
        <end position="358"/>
    </location>
</feature>
<evidence type="ECO:0000259" key="5">
    <source>
        <dbReference type="Pfam" id="PF07589"/>
    </source>
</evidence>
<accession>A0A6A7RSE4</accession>
<comment type="subcellular location">
    <subcellularLocation>
        <location evidence="1">Secreted</location>
    </subcellularLocation>
</comment>
<comment type="caution">
    <text evidence="7">The sequence shown here is derived from an EMBL/GenBank/DDBJ whole genome shotgun (WGS) entry which is preliminary data.</text>
</comment>
<dbReference type="NCBIfam" id="TIGR03370">
    <property type="entry name" value="VPLPA-CTERM"/>
    <property type="match status" value="1"/>
</dbReference>
<evidence type="ECO:0000256" key="4">
    <source>
        <dbReference type="SAM" id="SignalP"/>
    </source>
</evidence>
<name>A0A6A7RSE4_9PROT</name>
<dbReference type="Pfam" id="PF07589">
    <property type="entry name" value="PEP-CTERM"/>
    <property type="match status" value="1"/>
</dbReference>
<dbReference type="Pfam" id="PF25106">
    <property type="entry name" value="VWA_4"/>
    <property type="match status" value="1"/>
</dbReference>
<gene>
    <name evidence="7" type="ORF">CRU78_04330</name>
</gene>
<organism evidence="7 8">
    <name type="scientific">Candidatus Accumulibacter phosphatis</name>
    <dbReference type="NCBI Taxonomy" id="327160"/>
    <lineage>
        <taxon>Bacteria</taxon>
        <taxon>Pseudomonadati</taxon>
        <taxon>Pseudomonadota</taxon>
        <taxon>Betaproteobacteria</taxon>
        <taxon>Candidatus Accumulibacter</taxon>
    </lineage>
</organism>
<evidence type="ECO:0000256" key="1">
    <source>
        <dbReference type="ARBA" id="ARBA00004613"/>
    </source>
</evidence>
<dbReference type="AlphaFoldDB" id="A0A6A7RSE4"/>
<dbReference type="InterPro" id="IPR013424">
    <property type="entry name" value="Ice-binding_C"/>
</dbReference>
<dbReference type="InterPro" id="IPR036465">
    <property type="entry name" value="vWFA_dom_sf"/>
</dbReference>
<evidence type="ECO:0000259" key="6">
    <source>
        <dbReference type="Pfam" id="PF25106"/>
    </source>
</evidence>
<dbReference type="Gene3D" id="3.40.50.410">
    <property type="entry name" value="von Willebrand factor, type A domain"/>
    <property type="match status" value="1"/>
</dbReference>
<feature type="chain" id="PRO_5025645039" evidence="4">
    <location>
        <begin position="32"/>
        <end position="361"/>
    </location>
</feature>
<dbReference type="Proteomes" id="UP000342300">
    <property type="component" value="Unassembled WGS sequence"/>
</dbReference>
<protein>
    <submittedName>
        <fullName evidence="7">Uncharacterized protein</fullName>
    </submittedName>
</protein>
<sequence>MSSYSVLPNLSKHCSAVVGALAILASGAAFADSISPTSYSASLGIGESVTITKTVVVTKEAPTSALVDIVFVFDTTGSMGSAIDGAKATATALLADLNLAYGGGVGSGVAYYNDPGAGVLSTITTTSATTVATIAGLGASGGGDYEELGYAGISDAADPTTGWRPGSNRFIVALGDAGFKTPPTAAATTAALASIGADLIGIDFCASSGTCAFAPTFKTDIEGLGGVVTPSSTSASDIADAIKASIAASFEEYSTVTVGDIGGGLPEIAVTTVCTGADTGACVGAEAHGTYDRSVDRTFTFDYTFTRMAAGDKSFDTYALVDGGIVATEADRFGTTVPEPASLVLMAAGLLGLGATRRRRS</sequence>
<dbReference type="SUPFAM" id="SSF53300">
    <property type="entry name" value="vWA-like"/>
    <property type="match status" value="1"/>
</dbReference>
<keyword evidence="3 4" id="KW-0732">Signal</keyword>
<dbReference type="EMBL" id="PDHS01000091">
    <property type="protein sequence ID" value="MQM29806.1"/>
    <property type="molecule type" value="Genomic_DNA"/>
</dbReference>
<proteinExistence type="predicted"/>
<feature type="signal peptide" evidence="4">
    <location>
        <begin position="1"/>
        <end position="31"/>
    </location>
</feature>
<evidence type="ECO:0000256" key="3">
    <source>
        <dbReference type="ARBA" id="ARBA00022729"/>
    </source>
</evidence>
<feature type="domain" description="Hemicentin-1-like von Willebrand factor A" evidence="6">
    <location>
        <begin position="69"/>
        <end position="157"/>
    </location>
</feature>
<dbReference type="InterPro" id="IPR056861">
    <property type="entry name" value="HMCN1-like_VWA"/>
</dbReference>
<evidence type="ECO:0000313" key="7">
    <source>
        <dbReference type="EMBL" id="MQM29806.1"/>
    </source>
</evidence>
<dbReference type="InterPro" id="IPR022472">
    <property type="entry name" value="VPLPA-CTERM"/>
</dbReference>
<dbReference type="NCBIfam" id="TIGR02595">
    <property type="entry name" value="PEP_CTERM"/>
    <property type="match status" value="1"/>
</dbReference>